<dbReference type="AlphaFoldDB" id="A0A918U9I2"/>
<evidence type="ECO:0000313" key="2">
    <source>
        <dbReference type="EMBL" id="GGY12080.1"/>
    </source>
</evidence>
<sequence>MRALRLPCHCGSLRQATRAVTQLYDRHLQPCGLTINQFGLLRFLDALPGTTVAAIADAMVMDSTTLTRTLAGLKQRGWIASVPGRDRREKLWSLEPDGKAVMVAAMPLWEAAQRELEARMAGVDMETLSRTSFALARALADDPG</sequence>
<dbReference type="InterPro" id="IPR039422">
    <property type="entry name" value="MarR/SlyA-like"/>
</dbReference>
<dbReference type="InterPro" id="IPR036388">
    <property type="entry name" value="WH-like_DNA-bd_sf"/>
</dbReference>
<dbReference type="Proteomes" id="UP000645257">
    <property type="component" value="Unassembled WGS sequence"/>
</dbReference>
<dbReference type="SUPFAM" id="SSF46785">
    <property type="entry name" value="Winged helix' DNA-binding domain"/>
    <property type="match status" value="1"/>
</dbReference>
<name>A0A918U9I2_9NEIS</name>
<evidence type="ECO:0000259" key="1">
    <source>
        <dbReference type="PROSITE" id="PS50995"/>
    </source>
</evidence>
<dbReference type="RefSeq" id="WP_189532660.1">
    <property type="nucleotide sequence ID" value="NZ_BMYX01000006.1"/>
</dbReference>
<proteinExistence type="predicted"/>
<dbReference type="InterPro" id="IPR036390">
    <property type="entry name" value="WH_DNA-bd_sf"/>
</dbReference>
<dbReference type="Pfam" id="PF12802">
    <property type="entry name" value="MarR_2"/>
    <property type="match status" value="1"/>
</dbReference>
<dbReference type="PANTHER" id="PTHR33164:SF105">
    <property type="entry name" value="TRANSCRIPTIONAL REPRESSOR PROTEIN-RELATED"/>
    <property type="match status" value="1"/>
</dbReference>
<keyword evidence="3" id="KW-1185">Reference proteome</keyword>
<dbReference type="PANTHER" id="PTHR33164">
    <property type="entry name" value="TRANSCRIPTIONAL REGULATOR, MARR FAMILY"/>
    <property type="match status" value="1"/>
</dbReference>
<dbReference type="GO" id="GO:0003700">
    <property type="term" value="F:DNA-binding transcription factor activity"/>
    <property type="evidence" value="ECO:0007669"/>
    <property type="project" value="InterPro"/>
</dbReference>
<feature type="domain" description="HTH marR-type" evidence="1">
    <location>
        <begin position="1"/>
        <end position="137"/>
    </location>
</feature>
<dbReference type="SMART" id="SM00347">
    <property type="entry name" value="HTH_MARR"/>
    <property type="match status" value="1"/>
</dbReference>
<dbReference type="PROSITE" id="PS50995">
    <property type="entry name" value="HTH_MARR_2"/>
    <property type="match status" value="1"/>
</dbReference>
<dbReference type="InterPro" id="IPR000835">
    <property type="entry name" value="HTH_MarR-typ"/>
</dbReference>
<reference evidence="2" key="1">
    <citation type="journal article" date="2014" name="Int. J. Syst. Evol. Microbiol.">
        <title>Complete genome sequence of Corynebacterium casei LMG S-19264T (=DSM 44701T), isolated from a smear-ripened cheese.</title>
        <authorList>
            <consortium name="US DOE Joint Genome Institute (JGI-PGF)"/>
            <person name="Walter F."/>
            <person name="Albersmeier A."/>
            <person name="Kalinowski J."/>
            <person name="Ruckert C."/>
        </authorList>
    </citation>
    <scope>NUCLEOTIDE SEQUENCE</scope>
    <source>
        <strain evidence="2">KCTC 32182</strain>
    </source>
</reference>
<accession>A0A918U9I2</accession>
<organism evidence="2 3">
    <name type="scientific">Paludibacterium paludis</name>
    <dbReference type="NCBI Taxonomy" id="1225769"/>
    <lineage>
        <taxon>Bacteria</taxon>
        <taxon>Pseudomonadati</taxon>
        <taxon>Pseudomonadota</taxon>
        <taxon>Betaproteobacteria</taxon>
        <taxon>Neisseriales</taxon>
        <taxon>Chromobacteriaceae</taxon>
        <taxon>Paludibacterium</taxon>
    </lineage>
</organism>
<dbReference type="GO" id="GO:0006950">
    <property type="term" value="P:response to stress"/>
    <property type="evidence" value="ECO:0007669"/>
    <property type="project" value="TreeGrafter"/>
</dbReference>
<reference evidence="2" key="2">
    <citation type="submission" date="2020-09" db="EMBL/GenBank/DDBJ databases">
        <authorList>
            <person name="Sun Q."/>
            <person name="Kim S."/>
        </authorList>
    </citation>
    <scope>NUCLEOTIDE SEQUENCE</scope>
    <source>
        <strain evidence="2">KCTC 32182</strain>
    </source>
</reference>
<comment type="caution">
    <text evidence="2">The sequence shown here is derived from an EMBL/GenBank/DDBJ whole genome shotgun (WGS) entry which is preliminary data.</text>
</comment>
<protein>
    <submittedName>
        <fullName evidence="2">MarR family transcriptional regulator</fullName>
    </submittedName>
</protein>
<gene>
    <name evidence="2" type="ORF">GCM10011289_13900</name>
</gene>
<dbReference type="Gene3D" id="1.10.10.10">
    <property type="entry name" value="Winged helix-like DNA-binding domain superfamily/Winged helix DNA-binding domain"/>
    <property type="match status" value="1"/>
</dbReference>
<dbReference type="EMBL" id="BMYX01000006">
    <property type="protein sequence ID" value="GGY12080.1"/>
    <property type="molecule type" value="Genomic_DNA"/>
</dbReference>
<evidence type="ECO:0000313" key="3">
    <source>
        <dbReference type="Proteomes" id="UP000645257"/>
    </source>
</evidence>